<feature type="transmembrane region" description="Helical" evidence="1">
    <location>
        <begin position="82"/>
        <end position="100"/>
    </location>
</feature>
<dbReference type="PANTHER" id="PTHR36367">
    <property type="entry name" value="TRANSMEMBRANE PROTEIN"/>
    <property type="match status" value="1"/>
</dbReference>
<name>A0ABD4TA70_9CYAN</name>
<comment type="caution">
    <text evidence="2">The sequence shown here is derived from an EMBL/GenBank/DDBJ whole genome shotgun (WGS) entry which is preliminary data.</text>
</comment>
<dbReference type="AlphaFoldDB" id="A0ABD4TA70"/>
<dbReference type="PANTHER" id="PTHR36367:SF2">
    <property type="entry name" value="TRANSMEMBRANE PROTEIN"/>
    <property type="match status" value="1"/>
</dbReference>
<feature type="transmembrane region" description="Helical" evidence="1">
    <location>
        <begin position="112"/>
        <end position="131"/>
    </location>
</feature>
<feature type="transmembrane region" description="Helical" evidence="1">
    <location>
        <begin position="12"/>
        <end position="35"/>
    </location>
</feature>
<evidence type="ECO:0000256" key="1">
    <source>
        <dbReference type="SAM" id="Phobius"/>
    </source>
</evidence>
<protein>
    <submittedName>
        <fullName evidence="2">Uncharacterized protein</fullName>
    </submittedName>
</protein>
<gene>
    <name evidence="2" type="ORF">QQ91_0020775</name>
</gene>
<sequence length="239" mass="26608">MTPLKFSHPPILAVLLGLLTVLYIGLLLLAPAGWLPGDPVWAIRPATVQEILDESLNFFFVLPLLNRLGFSALPAASVHPTLQALFNFAEGWIFMFLPILSLDPRGRKLPTLFIWSLAMFLTNVFLLPYMALRLCQAPELEPIPKGKLAKLFGAIGFGVGLLAVGWGIWVDPASGGYADRWAFLGNQVLTNRLTLAFWVDLVLFYGFQIWLMGAIIPPGERSRPLRLIPFWGLALWLML</sequence>
<dbReference type="RefSeq" id="WP_166283606.1">
    <property type="nucleotide sequence ID" value="NZ_JTHE03000117.1"/>
</dbReference>
<feature type="transmembrane region" description="Helical" evidence="1">
    <location>
        <begin position="195"/>
        <end position="216"/>
    </location>
</feature>
<keyword evidence="3" id="KW-1185">Reference proteome</keyword>
<keyword evidence="2" id="KW-0614">Plasmid</keyword>
<organism evidence="2 3">
    <name type="scientific">Lyngbya confervoides BDU141951</name>
    <dbReference type="NCBI Taxonomy" id="1574623"/>
    <lineage>
        <taxon>Bacteria</taxon>
        <taxon>Bacillati</taxon>
        <taxon>Cyanobacteriota</taxon>
        <taxon>Cyanophyceae</taxon>
        <taxon>Oscillatoriophycideae</taxon>
        <taxon>Oscillatoriales</taxon>
        <taxon>Microcoleaceae</taxon>
        <taxon>Lyngbya</taxon>
    </lineage>
</organism>
<keyword evidence="1" id="KW-0812">Transmembrane</keyword>
<feature type="transmembrane region" description="Helical" evidence="1">
    <location>
        <begin position="151"/>
        <end position="169"/>
    </location>
</feature>
<keyword evidence="1" id="KW-0472">Membrane</keyword>
<proteinExistence type="predicted"/>
<dbReference type="Proteomes" id="UP000031561">
    <property type="component" value="Unassembled WGS sequence"/>
</dbReference>
<accession>A0ABD4TA70</accession>
<keyword evidence="1" id="KW-1133">Transmembrane helix</keyword>
<evidence type="ECO:0000313" key="3">
    <source>
        <dbReference type="Proteomes" id="UP000031561"/>
    </source>
</evidence>
<geneLocation type="plasmid" evidence="2">
    <name>unnamed8</name>
</geneLocation>
<reference evidence="2 3" key="1">
    <citation type="journal article" date="2015" name="Genome Announc.">
        <title>Draft Genome Sequence of Filamentous Marine Cyanobacterium Lyngbya confervoides Strain BDU141951.</title>
        <authorList>
            <person name="Chandrababunaidu M.M."/>
            <person name="Sen D."/>
            <person name="Tripathy S."/>
        </authorList>
    </citation>
    <scope>NUCLEOTIDE SEQUENCE [LARGE SCALE GENOMIC DNA]</scope>
    <source>
        <strain evidence="2 3">BDU141951</strain>
    </source>
</reference>
<evidence type="ECO:0000313" key="2">
    <source>
        <dbReference type="EMBL" id="MCM1985253.1"/>
    </source>
</evidence>
<dbReference type="EMBL" id="JTHE03000117">
    <property type="protein sequence ID" value="MCM1985253.1"/>
    <property type="molecule type" value="Genomic_DNA"/>
</dbReference>